<dbReference type="EnsemblMetazoa" id="CapteT211787">
    <property type="protein sequence ID" value="CapteP211787"/>
    <property type="gene ID" value="CapteG211787"/>
</dbReference>
<keyword evidence="1" id="KW-0732">Signal</keyword>
<keyword evidence="4" id="KW-1185">Reference proteome</keyword>
<dbReference type="HOGENOM" id="CLU_1512047_0_0_1"/>
<dbReference type="Proteomes" id="UP000014760">
    <property type="component" value="Unassembled WGS sequence"/>
</dbReference>
<reference evidence="3" key="3">
    <citation type="submission" date="2015-06" db="UniProtKB">
        <authorList>
            <consortium name="EnsemblMetazoa"/>
        </authorList>
    </citation>
    <scope>IDENTIFICATION</scope>
</reference>
<reference evidence="2 4" key="2">
    <citation type="journal article" date="2013" name="Nature">
        <title>Insights into bilaterian evolution from three spiralian genomes.</title>
        <authorList>
            <person name="Simakov O."/>
            <person name="Marletaz F."/>
            <person name="Cho S.J."/>
            <person name="Edsinger-Gonzales E."/>
            <person name="Havlak P."/>
            <person name="Hellsten U."/>
            <person name="Kuo D.H."/>
            <person name="Larsson T."/>
            <person name="Lv J."/>
            <person name="Arendt D."/>
            <person name="Savage R."/>
            <person name="Osoegawa K."/>
            <person name="de Jong P."/>
            <person name="Grimwood J."/>
            <person name="Chapman J.A."/>
            <person name="Shapiro H."/>
            <person name="Aerts A."/>
            <person name="Otillar R.P."/>
            <person name="Terry A.Y."/>
            <person name="Boore J.L."/>
            <person name="Grigoriev I.V."/>
            <person name="Lindberg D.R."/>
            <person name="Seaver E.C."/>
            <person name="Weisblat D.A."/>
            <person name="Putnam N.H."/>
            <person name="Rokhsar D.S."/>
        </authorList>
    </citation>
    <scope>NUCLEOTIDE SEQUENCE</scope>
    <source>
        <strain evidence="2 4">I ESC-2004</strain>
    </source>
</reference>
<accession>R7T9T7</accession>
<protein>
    <submittedName>
        <fullName evidence="2 3">Uncharacterized protein</fullName>
    </submittedName>
</protein>
<dbReference type="EMBL" id="KB312171">
    <property type="protein sequence ID" value="ELT87764.1"/>
    <property type="molecule type" value="Genomic_DNA"/>
</dbReference>
<feature type="signal peptide" evidence="1">
    <location>
        <begin position="1"/>
        <end position="26"/>
    </location>
</feature>
<evidence type="ECO:0000313" key="2">
    <source>
        <dbReference type="EMBL" id="ELT87764.1"/>
    </source>
</evidence>
<name>R7T9T7_CAPTE</name>
<sequence>MAKKEFTTMLLGCLIVLIFASSLSHATPTGSIASDNLDSPLLCPSCGVMKLGPIPLYSDPNCDNLTNSEGVNLAVCPPPPPNHVSKCFAIQGSSDRLLLSTKMTVRDCVVISESDPRLHGGCNTSTEVDYEVKLYVAFFWHQRNVSTEAVEWDNWKGEVCKKILSLNCQQRKKDEVTA</sequence>
<dbReference type="AlphaFoldDB" id="R7T9T7"/>
<gene>
    <name evidence="2" type="ORF">CAPTEDRAFT_211787</name>
</gene>
<proteinExistence type="predicted"/>
<evidence type="ECO:0000313" key="4">
    <source>
        <dbReference type="Proteomes" id="UP000014760"/>
    </source>
</evidence>
<reference evidence="4" key="1">
    <citation type="submission" date="2012-12" db="EMBL/GenBank/DDBJ databases">
        <authorList>
            <person name="Hellsten U."/>
            <person name="Grimwood J."/>
            <person name="Chapman J.A."/>
            <person name="Shapiro H."/>
            <person name="Aerts A."/>
            <person name="Otillar R.P."/>
            <person name="Terry A.Y."/>
            <person name="Boore J.L."/>
            <person name="Simakov O."/>
            <person name="Marletaz F."/>
            <person name="Cho S.-J."/>
            <person name="Edsinger-Gonzales E."/>
            <person name="Havlak P."/>
            <person name="Kuo D.-H."/>
            <person name="Larsson T."/>
            <person name="Lv J."/>
            <person name="Arendt D."/>
            <person name="Savage R."/>
            <person name="Osoegawa K."/>
            <person name="de Jong P."/>
            <person name="Lindberg D.R."/>
            <person name="Seaver E.C."/>
            <person name="Weisblat D.A."/>
            <person name="Putnam N.H."/>
            <person name="Grigoriev I.V."/>
            <person name="Rokhsar D.S."/>
        </authorList>
    </citation>
    <scope>NUCLEOTIDE SEQUENCE</scope>
    <source>
        <strain evidence="4">I ESC-2004</strain>
    </source>
</reference>
<evidence type="ECO:0000256" key="1">
    <source>
        <dbReference type="SAM" id="SignalP"/>
    </source>
</evidence>
<evidence type="ECO:0000313" key="3">
    <source>
        <dbReference type="EnsemblMetazoa" id="CapteP211787"/>
    </source>
</evidence>
<feature type="chain" id="PRO_5008786783" evidence="1">
    <location>
        <begin position="27"/>
        <end position="178"/>
    </location>
</feature>
<dbReference type="EMBL" id="AMQN01003583">
    <property type="status" value="NOT_ANNOTATED_CDS"/>
    <property type="molecule type" value="Genomic_DNA"/>
</dbReference>
<organism evidence="2">
    <name type="scientific">Capitella teleta</name>
    <name type="common">Polychaete worm</name>
    <dbReference type="NCBI Taxonomy" id="283909"/>
    <lineage>
        <taxon>Eukaryota</taxon>
        <taxon>Metazoa</taxon>
        <taxon>Spiralia</taxon>
        <taxon>Lophotrochozoa</taxon>
        <taxon>Annelida</taxon>
        <taxon>Polychaeta</taxon>
        <taxon>Sedentaria</taxon>
        <taxon>Scolecida</taxon>
        <taxon>Capitellidae</taxon>
        <taxon>Capitella</taxon>
    </lineage>
</organism>